<sequence length="85" mass="9845">MFQHASSLADDLATLIKGSHHNIKTEKESPTNWIRTSDLRISATEFTVLRSTNCTEKVKYKNFAHKIEKSTNFVKCRIFTHMEKC</sequence>
<organism evidence="1 2">
    <name type="scientific">Strongyloides venezuelensis</name>
    <name type="common">Threadworm</name>
    <dbReference type="NCBI Taxonomy" id="75913"/>
    <lineage>
        <taxon>Eukaryota</taxon>
        <taxon>Metazoa</taxon>
        <taxon>Ecdysozoa</taxon>
        <taxon>Nematoda</taxon>
        <taxon>Chromadorea</taxon>
        <taxon>Rhabditida</taxon>
        <taxon>Tylenchina</taxon>
        <taxon>Panagrolaimomorpha</taxon>
        <taxon>Strongyloidoidea</taxon>
        <taxon>Strongyloididae</taxon>
        <taxon>Strongyloides</taxon>
    </lineage>
</organism>
<reference evidence="2" key="2">
    <citation type="submission" date="2015-08" db="UniProtKB">
        <authorList>
            <consortium name="WormBaseParasite"/>
        </authorList>
    </citation>
    <scope>IDENTIFICATION</scope>
</reference>
<dbReference type="AlphaFoldDB" id="A0A0K0F289"/>
<evidence type="ECO:0000313" key="1">
    <source>
        <dbReference type="Proteomes" id="UP000035680"/>
    </source>
</evidence>
<dbReference type="WBParaSite" id="SVE_0291600.1">
    <property type="protein sequence ID" value="SVE_0291600.1"/>
    <property type="gene ID" value="SVE_0291600"/>
</dbReference>
<dbReference type="Proteomes" id="UP000035680">
    <property type="component" value="Unassembled WGS sequence"/>
</dbReference>
<proteinExistence type="predicted"/>
<name>A0A0K0F289_STRVS</name>
<accession>A0A0K0F289</accession>
<keyword evidence="1" id="KW-1185">Reference proteome</keyword>
<protein>
    <submittedName>
        <fullName evidence="2">Ovule protein</fullName>
    </submittedName>
</protein>
<evidence type="ECO:0000313" key="2">
    <source>
        <dbReference type="WBParaSite" id="SVE_0291600.1"/>
    </source>
</evidence>
<reference evidence="1" key="1">
    <citation type="submission" date="2014-07" db="EMBL/GenBank/DDBJ databases">
        <authorList>
            <person name="Martin A.A"/>
            <person name="De Silva N."/>
        </authorList>
    </citation>
    <scope>NUCLEOTIDE SEQUENCE</scope>
</reference>